<dbReference type="Proteomes" id="UP000239863">
    <property type="component" value="Unassembled WGS sequence"/>
</dbReference>
<evidence type="ECO:0000313" key="4">
    <source>
        <dbReference type="Proteomes" id="UP000239863"/>
    </source>
</evidence>
<organism evidence="3 4">
    <name type="scientific">Clostridium algidicarnis DSM 15099</name>
    <dbReference type="NCBI Taxonomy" id="1121295"/>
    <lineage>
        <taxon>Bacteria</taxon>
        <taxon>Bacillati</taxon>
        <taxon>Bacillota</taxon>
        <taxon>Clostridia</taxon>
        <taxon>Eubacteriales</taxon>
        <taxon>Clostridiaceae</taxon>
        <taxon>Clostridium</taxon>
    </lineage>
</organism>
<dbReference type="Gene3D" id="3.20.20.70">
    <property type="entry name" value="Aldolase class I"/>
    <property type="match status" value="1"/>
</dbReference>
<dbReference type="Pfam" id="PF19200">
    <property type="entry name" value="MupG_N"/>
    <property type="match status" value="1"/>
</dbReference>
<feature type="domain" description="6-phospho-N-acetylmuramidase C-terminal" evidence="1">
    <location>
        <begin position="243"/>
        <end position="357"/>
    </location>
</feature>
<evidence type="ECO:0000259" key="1">
    <source>
        <dbReference type="Pfam" id="PF05913"/>
    </source>
</evidence>
<dbReference type="OrthoDB" id="5809921at2"/>
<protein>
    <recommendedName>
        <fullName evidence="5">Outer surface protein</fullName>
    </recommendedName>
</protein>
<dbReference type="PANTHER" id="PTHR38435">
    <property type="match status" value="1"/>
</dbReference>
<evidence type="ECO:0000259" key="2">
    <source>
        <dbReference type="Pfam" id="PF19200"/>
    </source>
</evidence>
<dbReference type="InterPro" id="IPR017853">
    <property type="entry name" value="GH"/>
</dbReference>
<dbReference type="Pfam" id="PF05913">
    <property type="entry name" value="MupG_C"/>
    <property type="match status" value="1"/>
</dbReference>
<comment type="caution">
    <text evidence="3">The sequence shown here is derived from an EMBL/GenBank/DDBJ whole genome shotgun (WGS) entry which is preliminary data.</text>
</comment>
<dbReference type="SUPFAM" id="SSF50891">
    <property type="entry name" value="Cyclophilin-like"/>
    <property type="match status" value="1"/>
</dbReference>
<evidence type="ECO:0000313" key="3">
    <source>
        <dbReference type="EMBL" id="PPK46353.1"/>
    </source>
</evidence>
<dbReference type="Gene3D" id="2.40.100.10">
    <property type="entry name" value="Cyclophilin-like"/>
    <property type="match status" value="1"/>
</dbReference>
<dbReference type="AlphaFoldDB" id="A0A2S6FVS4"/>
<dbReference type="EMBL" id="PTIS01000017">
    <property type="protein sequence ID" value="PPK46353.1"/>
    <property type="molecule type" value="Genomic_DNA"/>
</dbReference>
<feature type="domain" description="6-phospho-N-acetylmuramidase N-terminal" evidence="2">
    <location>
        <begin position="4"/>
        <end position="235"/>
    </location>
</feature>
<gene>
    <name evidence="3" type="ORF">BD821_11754</name>
</gene>
<proteinExistence type="predicted"/>
<dbReference type="InterPro" id="IPR013785">
    <property type="entry name" value="Aldolase_TIM"/>
</dbReference>
<dbReference type="InterPro" id="IPR043894">
    <property type="entry name" value="MupG_C"/>
</dbReference>
<dbReference type="SUPFAM" id="SSF51445">
    <property type="entry name" value="(Trans)glycosidases"/>
    <property type="match status" value="1"/>
</dbReference>
<accession>A0A2S6FVS4</accession>
<dbReference type="InterPro" id="IPR043797">
    <property type="entry name" value="MupG_N"/>
</dbReference>
<reference evidence="3 4" key="1">
    <citation type="submission" date="2018-02" db="EMBL/GenBank/DDBJ databases">
        <title>Genomic Encyclopedia of Archaeal and Bacterial Type Strains, Phase II (KMG-II): from individual species to whole genera.</title>
        <authorList>
            <person name="Goeker M."/>
        </authorList>
    </citation>
    <scope>NUCLEOTIDE SEQUENCE [LARGE SCALE GENOMIC DNA]</scope>
    <source>
        <strain evidence="3 4">DSM 15099</strain>
    </source>
</reference>
<dbReference type="InterPro" id="IPR029000">
    <property type="entry name" value="Cyclophilin-like_dom_sf"/>
</dbReference>
<evidence type="ECO:0008006" key="5">
    <source>
        <dbReference type="Google" id="ProtNLM"/>
    </source>
</evidence>
<dbReference type="RefSeq" id="WP_104410504.1">
    <property type="nucleotide sequence ID" value="NZ_PTIS01000017.1"/>
</dbReference>
<name>A0A2S6FVS4_9CLOT</name>
<dbReference type="PANTHER" id="PTHR38435:SF2">
    <property type="entry name" value="DUF871 DOMAIN-CONTAINING PROTEIN"/>
    <property type="match status" value="1"/>
</dbReference>
<sequence length="361" mass="41586">MSKGISVFLGMDYSLEDNIMYMEKSKNQGFNMIFTSLHIPEADYSKVIGEFKYVIKRAKELDMTVIADISPSGFKFLKLKEKDLKGIRDLGVDVLRIDFGFPCEDIAEFTHNKYGIKIEINASTVTERFLKELESFKPNYLNMQACHNYYPRLNTGISVETFKRKNELLNKYKIELSAFIPSLVNKRGPIYEGLPTLEIHRLTSPRIAAKHLYAMGINNVLFGDSIASDDELISVGSVNEKLIEFDIEVLSNCDVEKKIIFRDFHSNRSDASADVIRSVESRLELGLKDKINEFNNIPRKIGYVTIDNFNYLRYSGELQICKKNLPRDTRVNVVGKIKDEELFLINFIEDESKFKFKDVEQ</sequence>
<dbReference type="STRING" id="37659.GCA_000703125_00436"/>
<dbReference type="InterPro" id="IPR008589">
    <property type="entry name" value="MupG"/>
</dbReference>